<dbReference type="OrthoDB" id="10066058at2759"/>
<dbReference type="GO" id="GO:0008270">
    <property type="term" value="F:zinc ion binding"/>
    <property type="evidence" value="ECO:0007669"/>
    <property type="project" value="UniProtKB-KW"/>
</dbReference>
<evidence type="ECO:0000256" key="5">
    <source>
        <dbReference type="ARBA" id="ARBA00023242"/>
    </source>
</evidence>
<keyword evidence="4 9" id="KW-0862">Zinc</keyword>
<gene>
    <name evidence="12" type="ORF">BSL78_19798</name>
</gene>
<evidence type="ECO:0000256" key="2">
    <source>
        <dbReference type="ARBA" id="ARBA00022723"/>
    </source>
</evidence>
<evidence type="ECO:0000256" key="8">
    <source>
        <dbReference type="ARBA" id="ARBA00042384"/>
    </source>
</evidence>
<evidence type="ECO:0000313" key="13">
    <source>
        <dbReference type="Proteomes" id="UP000230750"/>
    </source>
</evidence>
<evidence type="ECO:0000256" key="4">
    <source>
        <dbReference type="ARBA" id="ARBA00022833"/>
    </source>
</evidence>
<feature type="compositionally biased region" description="Polar residues" evidence="10">
    <location>
        <begin position="308"/>
        <end position="319"/>
    </location>
</feature>
<feature type="region of interest" description="Disordered" evidence="10">
    <location>
        <begin position="22"/>
        <end position="113"/>
    </location>
</feature>
<dbReference type="Gene3D" id="4.10.1000.10">
    <property type="entry name" value="Zinc finger, CCCH-type"/>
    <property type="match status" value="1"/>
</dbReference>
<dbReference type="AlphaFoldDB" id="A0A2G8K5R1"/>
<dbReference type="Proteomes" id="UP000230750">
    <property type="component" value="Unassembled WGS sequence"/>
</dbReference>
<evidence type="ECO:0000256" key="1">
    <source>
        <dbReference type="ARBA" id="ARBA00004335"/>
    </source>
</evidence>
<dbReference type="GO" id="GO:0031965">
    <property type="term" value="C:nuclear membrane"/>
    <property type="evidence" value="ECO:0007669"/>
    <property type="project" value="UniProtKB-SubCell"/>
</dbReference>
<dbReference type="PROSITE" id="PS50103">
    <property type="entry name" value="ZF_C3H1"/>
    <property type="match status" value="1"/>
</dbReference>
<dbReference type="InterPro" id="IPR041367">
    <property type="entry name" value="Znf-CCCH_4"/>
</dbReference>
<feature type="domain" description="C3H1-type" evidence="11">
    <location>
        <begin position="1"/>
        <end position="25"/>
    </location>
</feature>
<accession>A0A2G8K5R1</accession>
<protein>
    <recommendedName>
        <fullName evidence="7">Nucleoporin NUP42</fullName>
    </recommendedName>
    <alternativeName>
        <fullName evidence="8">Nucleoporin-like protein 2</fullName>
    </alternativeName>
</protein>
<dbReference type="EMBL" id="MRZV01000857">
    <property type="protein sequence ID" value="PIK43341.1"/>
    <property type="molecule type" value="Genomic_DNA"/>
</dbReference>
<feature type="region of interest" description="Disordered" evidence="10">
    <location>
        <begin position="377"/>
        <end position="400"/>
    </location>
</feature>
<sequence length="400" mass="42495">MVVCRFFLKGTCKFGDRCRNEHPRNTSEYNAYPSQPNWQQGGNQYHPRSQDTFQGRGSGHQSYYNQGNSSGTAFGNQNRFAALSDDYQANNKGKGSGPGGFGDGGNDEPRPGEILESIKRDAEEWDVSKMWPYSCYRPSRAQGDVPGLQDLSPEELRLEAYIAAKENRFETYKSAVSVSADALKRKLEMMKKPSGELKNALISLYRGQQKTGSFGGQSIFGMQDIFNFEIFTKAGLFSNPSSASSSSGVFGSTTLGTGFGTQPVTPSSPPHGLFGNPSGATSSFGSTAPSSGFGNSGGLFGKPDSQNTGLFGQPAQTGTGLFGKPGPPAGAPFGQPSSQSVGLFGKPAPSGGGGQSSNEKWYTPISELTAEEKEQFEAPSFTLGKIPTRPPPLELVNTAA</sequence>
<evidence type="ECO:0000256" key="3">
    <source>
        <dbReference type="ARBA" id="ARBA00022771"/>
    </source>
</evidence>
<comment type="caution">
    <text evidence="12">The sequence shown here is derived from an EMBL/GenBank/DDBJ whole genome shotgun (WGS) entry which is preliminary data.</text>
</comment>
<dbReference type="STRING" id="307972.A0A2G8K5R1"/>
<keyword evidence="5" id="KW-0539">Nucleus</keyword>
<evidence type="ECO:0000256" key="9">
    <source>
        <dbReference type="PROSITE-ProRule" id="PRU00723"/>
    </source>
</evidence>
<dbReference type="InterPro" id="IPR051767">
    <property type="entry name" value="Nucleoporin_NUP42"/>
</dbReference>
<dbReference type="Pfam" id="PF18044">
    <property type="entry name" value="zf-CCCH_4"/>
    <property type="match status" value="1"/>
</dbReference>
<organism evidence="12 13">
    <name type="scientific">Stichopus japonicus</name>
    <name type="common">Sea cucumber</name>
    <dbReference type="NCBI Taxonomy" id="307972"/>
    <lineage>
        <taxon>Eukaryota</taxon>
        <taxon>Metazoa</taxon>
        <taxon>Echinodermata</taxon>
        <taxon>Eleutherozoa</taxon>
        <taxon>Echinozoa</taxon>
        <taxon>Holothuroidea</taxon>
        <taxon>Aspidochirotacea</taxon>
        <taxon>Aspidochirotida</taxon>
        <taxon>Stichopodidae</taxon>
        <taxon>Apostichopus</taxon>
    </lineage>
</organism>
<keyword evidence="13" id="KW-1185">Reference proteome</keyword>
<feature type="compositionally biased region" description="Gly residues" evidence="10">
    <location>
        <begin position="94"/>
        <end position="104"/>
    </location>
</feature>
<evidence type="ECO:0000259" key="11">
    <source>
        <dbReference type="PROSITE" id="PS50103"/>
    </source>
</evidence>
<dbReference type="InterPro" id="IPR000571">
    <property type="entry name" value="Znf_CCCH"/>
</dbReference>
<dbReference type="PANTHER" id="PTHR46527">
    <property type="entry name" value="NUCLEOPORIN-LIKE PROTEIN 2"/>
    <property type="match status" value="1"/>
</dbReference>
<feature type="region of interest" description="Disordered" evidence="10">
    <location>
        <begin position="308"/>
        <end position="360"/>
    </location>
</feature>
<keyword evidence="3 9" id="KW-0863">Zinc-finger</keyword>
<dbReference type="SMART" id="SM00356">
    <property type="entry name" value="ZnF_C3H1"/>
    <property type="match status" value="1"/>
</dbReference>
<name>A0A2G8K5R1_STIJA</name>
<evidence type="ECO:0000256" key="10">
    <source>
        <dbReference type="SAM" id="MobiDB-lite"/>
    </source>
</evidence>
<feature type="zinc finger region" description="C3H1-type" evidence="9">
    <location>
        <begin position="1"/>
        <end position="25"/>
    </location>
</feature>
<keyword evidence="2 9" id="KW-0479">Metal-binding</keyword>
<dbReference type="PANTHER" id="PTHR46527:SF1">
    <property type="entry name" value="NUCLEOPORIN NUP42"/>
    <property type="match status" value="1"/>
</dbReference>
<evidence type="ECO:0000313" key="12">
    <source>
        <dbReference type="EMBL" id="PIK43341.1"/>
    </source>
</evidence>
<evidence type="ECO:0000256" key="6">
    <source>
        <dbReference type="ARBA" id="ARBA00037262"/>
    </source>
</evidence>
<proteinExistence type="predicted"/>
<feature type="compositionally biased region" description="Polar residues" evidence="10">
    <location>
        <begin position="26"/>
        <end position="79"/>
    </location>
</feature>
<evidence type="ECO:0000256" key="7">
    <source>
        <dbReference type="ARBA" id="ARBA00039886"/>
    </source>
</evidence>
<comment type="subcellular location">
    <subcellularLocation>
        <location evidence="1">Nucleus membrane</location>
        <topology evidence="1">Peripheral membrane protein</topology>
        <orientation evidence="1">Cytoplasmic side</orientation>
    </subcellularLocation>
</comment>
<reference evidence="12 13" key="1">
    <citation type="journal article" date="2017" name="PLoS Biol.">
        <title>The sea cucumber genome provides insights into morphological evolution and visceral regeneration.</title>
        <authorList>
            <person name="Zhang X."/>
            <person name="Sun L."/>
            <person name="Yuan J."/>
            <person name="Sun Y."/>
            <person name="Gao Y."/>
            <person name="Zhang L."/>
            <person name="Li S."/>
            <person name="Dai H."/>
            <person name="Hamel J.F."/>
            <person name="Liu C."/>
            <person name="Yu Y."/>
            <person name="Liu S."/>
            <person name="Lin W."/>
            <person name="Guo K."/>
            <person name="Jin S."/>
            <person name="Xu P."/>
            <person name="Storey K.B."/>
            <person name="Huan P."/>
            <person name="Zhang T."/>
            <person name="Zhou Y."/>
            <person name="Zhang J."/>
            <person name="Lin C."/>
            <person name="Li X."/>
            <person name="Xing L."/>
            <person name="Huo D."/>
            <person name="Sun M."/>
            <person name="Wang L."/>
            <person name="Mercier A."/>
            <person name="Li F."/>
            <person name="Yang H."/>
            <person name="Xiang J."/>
        </authorList>
    </citation>
    <scope>NUCLEOTIDE SEQUENCE [LARGE SCALE GENOMIC DNA]</scope>
    <source>
        <strain evidence="12">Shaxun</strain>
        <tissue evidence="12">Muscle</tissue>
    </source>
</reference>
<comment type="function">
    <text evidence="6">Required for the export of mRNAs containing poly(A) tails from the nucleus into the cytoplasm.</text>
</comment>